<evidence type="ECO:0000259" key="1">
    <source>
        <dbReference type="PROSITE" id="PS50943"/>
    </source>
</evidence>
<organism evidence="2 3">
    <name type="scientific">Chelatococcus sambhunathii</name>
    <dbReference type="NCBI Taxonomy" id="363953"/>
    <lineage>
        <taxon>Bacteria</taxon>
        <taxon>Pseudomonadati</taxon>
        <taxon>Pseudomonadota</taxon>
        <taxon>Alphaproteobacteria</taxon>
        <taxon>Hyphomicrobiales</taxon>
        <taxon>Chelatococcaceae</taxon>
        <taxon>Chelatococcus</taxon>
    </lineage>
</organism>
<dbReference type="EMBL" id="JADBEO010000029">
    <property type="protein sequence ID" value="MDR4307628.1"/>
    <property type="molecule type" value="Genomic_DNA"/>
</dbReference>
<accession>A0ABU1DHM0</accession>
<dbReference type="CDD" id="cd00093">
    <property type="entry name" value="HTH_XRE"/>
    <property type="match status" value="1"/>
</dbReference>
<dbReference type="InterPro" id="IPR039060">
    <property type="entry name" value="Antitox_HigA"/>
</dbReference>
<feature type="domain" description="HTH cro/C1-type" evidence="1">
    <location>
        <begin position="63"/>
        <end position="116"/>
    </location>
</feature>
<dbReference type="InterPro" id="IPR001387">
    <property type="entry name" value="Cro/C1-type_HTH"/>
</dbReference>
<dbReference type="Proteomes" id="UP001181622">
    <property type="component" value="Unassembled WGS sequence"/>
</dbReference>
<dbReference type="InterPro" id="IPR010982">
    <property type="entry name" value="Lambda_DNA-bd_dom_sf"/>
</dbReference>
<protein>
    <submittedName>
        <fullName evidence="2">Helix-turn-helix domain-containing protein</fullName>
    </submittedName>
</protein>
<comment type="caution">
    <text evidence="2">The sequence shown here is derived from an EMBL/GenBank/DDBJ whole genome shotgun (WGS) entry which is preliminary data.</text>
</comment>
<dbReference type="PANTHER" id="PTHR40455">
    <property type="entry name" value="ANTITOXIN HIGA"/>
    <property type="match status" value="1"/>
</dbReference>
<evidence type="ECO:0000313" key="2">
    <source>
        <dbReference type="EMBL" id="MDR4307628.1"/>
    </source>
</evidence>
<gene>
    <name evidence="2" type="ORF">IHQ68_13465</name>
</gene>
<reference evidence="2" key="1">
    <citation type="submission" date="2020-10" db="EMBL/GenBank/DDBJ databases">
        <authorList>
            <person name="Abbas A."/>
            <person name="Razzaq R."/>
            <person name="Waqas M."/>
            <person name="Abbas N."/>
            <person name="Nielsen T.K."/>
            <person name="Hansen L.H."/>
            <person name="Hussain S."/>
            <person name="Shahid M."/>
        </authorList>
    </citation>
    <scope>NUCLEOTIDE SEQUENCE</scope>
    <source>
        <strain evidence="2">S14</strain>
    </source>
</reference>
<dbReference type="PANTHER" id="PTHR40455:SF1">
    <property type="entry name" value="ANTITOXIN HIGA"/>
    <property type="match status" value="1"/>
</dbReference>
<sequence>MNIRPIHTEDDYEWALSEVSLYFENEPEIGTPDADRFDVLSDLIAAYEARNLPLPAVDPIDALKAFMESAGKSQSDLAELFGSRSRASEVLNLKRALTLEMVHKLNRRWGVPAELLIAPYALAA</sequence>
<dbReference type="Pfam" id="PF01381">
    <property type="entry name" value="HTH_3"/>
    <property type="match status" value="1"/>
</dbReference>
<dbReference type="SUPFAM" id="SSF47413">
    <property type="entry name" value="lambda repressor-like DNA-binding domains"/>
    <property type="match status" value="1"/>
</dbReference>
<dbReference type="PROSITE" id="PS50943">
    <property type="entry name" value="HTH_CROC1"/>
    <property type="match status" value="1"/>
</dbReference>
<proteinExistence type="predicted"/>
<evidence type="ECO:0000313" key="3">
    <source>
        <dbReference type="Proteomes" id="UP001181622"/>
    </source>
</evidence>
<dbReference type="Gene3D" id="1.10.260.40">
    <property type="entry name" value="lambda repressor-like DNA-binding domains"/>
    <property type="match status" value="1"/>
</dbReference>
<keyword evidence="3" id="KW-1185">Reference proteome</keyword>
<name>A0ABU1DHM0_9HYPH</name>